<dbReference type="PANTHER" id="PTHR47284:SF3">
    <property type="entry name" value="FATTY-ACID-BINDING PROTEIN 2"/>
    <property type="match status" value="1"/>
</dbReference>
<feature type="compositionally biased region" description="Polar residues" evidence="1">
    <location>
        <begin position="37"/>
        <end position="63"/>
    </location>
</feature>
<dbReference type="HOGENOM" id="CLU_038840_1_1_1"/>
<dbReference type="AlphaFoldDB" id="A0A0D2C1A3"/>
<dbReference type="Proteomes" id="UP000054466">
    <property type="component" value="Unassembled WGS sequence"/>
</dbReference>
<evidence type="ECO:0000313" key="5">
    <source>
        <dbReference type="Proteomes" id="UP000054466"/>
    </source>
</evidence>
<dbReference type="SUPFAM" id="SSF54626">
    <property type="entry name" value="Chalcone isomerase"/>
    <property type="match status" value="1"/>
</dbReference>
<feature type="region of interest" description="Disordered" evidence="1">
    <location>
        <begin position="18"/>
        <end position="88"/>
    </location>
</feature>
<evidence type="ECO:0000259" key="3">
    <source>
        <dbReference type="Pfam" id="PF16035"/>
    </source>
</evidence>
<feature type="compositionally biased region" description="Polar residues" evidence="1">
    <location>
        <begin position="147"/>
        <end position="159"/>
    </location>
</feature>
<gene>
    <name evidence="4" type="ORF">PV07_10745</name>
</gene>
<dbReference type="VEuPathDB" id="FungiDB:PV07_10745"/>
<dbReference type="GeneID" id="27349939"/>
<dbReference type="OrthoDB" id="18193at2759"/>
<sequence length="432" mass="46909">MSVSPARALLSGRVCRCTSSKLPSASPPKSSPHLTRLLSSSTQHNEPTSPQPSFSSPIPTYGSSELLRRKYQKTVDRETDVRKDKAERARTVKRMRWAGYGIAACTLAIFGTISLYPDPRKETQAALSSTAEEKPPSSVVRLDAPPSITSSIVDPSSKPQDAEQIPTGTSSIPFFPRIIHIASDAPPSTPASANEGSQSDVEYQLVGLGIRTVSILSIQVYVVGLYVAVPDIAALQQRLVQAAVPPSESVATTLVPSEKSHLKELLLDPDRGEEIWNDIVKDGGLRTAFRIVPTRNTDFMHLRDGFVRGVTARSAHFASDRHDASFQDESFGAALNEFKSAFGGSARRKLPKGDILLLARDAQGKMTVWNEDSKKGDRIQMGTVADERVGRLLWLGYLAGKNVSSEDARRNVVEGCMEFVERPVGTVATQVV</sequence>
<dbReference type="InterPro" id="IPR016087">
    <property type="entry name" value="Chalcone_isomerase"/>
</dbReference>
<feature type="domain" description="Chalcone isomerase" evidence="3">
    <location>
        <begin position="202"/>
        <end position="413"/>
    </location>
</feature>
<feature type="region of interest" description="Disordered" evidence="1">
    <location>
        <begin position="124"/>
        <end position="165"/>
    </location>
</feature>
<protein>
    <recommendedName>
        <fullName evidence="3">Chalcone isomerase domain-containing protein</fullName>
    </recommendedName>
</protein>
<dbReference type="InterPro" id="IPR036298">
    <property type="entry name" value="Chalcone_isomerase_sf"/>
</dbReference>
<evidence type="ECO:0000256" key="1">
    <source>
        <dbReference type="SAM" id="MobiDB-lite"/>
    </source>
</evidence>
<organism evidence="4 5">
    <name type="scientific">Cladophialophora immunda</name>
    <dbReference type="NCBI Taxonomy" id="569365"/>
    <lineage>
        <taxon>Eukaryota</taxon>
        <taxon>Fungi</taxon>
        <taxon>Dikarya</taxon>
        <taxon>Ascomycota</taxon>
        <taxon>Pezizomycotina</taxon>
        <taxon>Eurotiomycetes</taxon>
        <taxon>Chaetothyriomycetidae</taxon>
        <taxon>Chaetothyriales</taxon>
        <taxon>Herpotrichiellaceae</taxon>
        <taxon>Cladophialophora</taxon>
    </lineage>
</organism>
<reference evidence="4 5" key="1">
    <citation type="submission" date="2015-01" db="EMBL/GenBank/DDBJ databases">
        <title>The Genome Sequence of Cladophialophora immunda CBS83496.</title>
        <authorList>
            <consortium name="The Broad Institute Genomics Platform"/>
            <person name="Cuomo C."/>
            <person name="de Hoog S."/>
            <person name="Gorbushina A."/>
            <person name="Stielow B."/>
            <person name="Teixiera M."/>
            <person name="Abouelleil A."/>
            <person name="Chapman S.B."/>
            <person name="Priest M."/>
            <person name="Young S.K."/>
            <person name="Wortman J."/>
            <person name="Nusbaum C."/>
            <person name="Birren B."/>
        </authorList>
    </citation>
    <scope>NUCLEOTIDE SEQUENCE [LARGE SCALE GENOMIC DNA]</scope>
    <source>
        <strain evidence="4 5">CBS 83496</strain>
    </source>
</reference>
<dbReference type="InterPro" id="IPR016088">
    <property type="entry name" value="Chalcone_isomerase_3-sand"/>
</dbReference>
<keyword evidence="5" id="KW-1185">Reference proteome</keyword>
<keyword evidence="2" id="KW-0472">Membrane</keyword>
<dbReference type="PANTHER" id="PTHR47284">
    <property type="entry name" value="FATTY-ACID-BINDING PROTEIN 2"/>
    <property type="match status" value="1"/>
</dbReference>
<dbReference type="GO" id="GO:0016872">
    <property type="term" value="F:intramolecular lyase activity"/>
    <property type="evidence" value="ECO:0007669"/>
    <property type="project" value="InterPro"/>
</dbReference>
<evidence type="ECO:0000313" key="4">
    <source>
        <dbReference type="EMBL" id="KIW25073.1"/>
    </source>
</evidence>
<proteinExistence type="predicted"/>
<evidence type="ECO:0000256" key="2">
    <source>
        <dbReference type="SAM" id="Phobius"/>
    </source>
</evidence>
<accession>A0A0D2C1A3</accession>
<dbReference type="Gene3D" id="3.50.70.10">
    <property type="match status" value="1"/>
</dbReference>
<name>A0A0D2C1A3_9EURO</name>
<dbReference type="Pfam" id="PF16035">
    <property type="entry name" value="Chalcone_2"/>
    <property type="match status" value="1"/>
</dbReference>
<keyword evidence="2" id="KW-1133">Transmembrane helix</keyword>
<dbReference type="EMBL" id="KN847045">
    <property type="protein sequence ID" value="KIW25073.1"/>
    <property type="molecule type" value="Genomic_DNA"/>
</dbReference>
<dbReference type="RefSeq" id="XP_016245289.1">
    <property type="nucleotide sequence ID" value="XM_016398098.1"/>
</dbReference>
<dbReference type="STRING" id="569365.A0A0D2C1A3"/>
<feature type="compositionally biased region" description="Basic and acidic residues" evidence="1">
    <location>
        <begin position="73"/>
        <end position="88"/>
    </location>
</feature>
<keyword evidence="2" id="KW-0812">Transmembrane</keyword>
<feature type="transmembrane region" description="Helical" evidence="2">
    <location>
        <begin position="97"/>
        <end position="116"/>
    </location>
</feature>